<name>G6G0F2_9CYAN</name>
<evidence type="ECO:0000313" key="1">
    <source>
        <dbReference type="EMBL" id="EHC08359.1"/>
    </source>
</evidence>
<dbReference type="EMBL" id="AGIZ01000022">
    <property type="protein sequence ID" value="EHC08359.1"/>
    <property type="molecule type" value="Genomic_DNA"/>
</dbReference>
<evidence type="ECO:0000313" key="2">
    <source>
        <dbReference type="Proteomes" id="UP000004344"/>
    </source>
</evidence>
<accession>G6G0F2</accession>
<gene>
    <name evidence="1" type="ORF">FJSC11DRAFT_4601</name>
</gene>
<protein>
    <submittedName>
        <fullName evidence="1">Uncharacterized protein</fullName>
    </submittedName>
</protein>
<dbReference type="RefSeq" id="WP_009460356.1">
    <property type="nucleotide sequence ID" value="NZ_AGIZ01000022.1"/>
</dbReference>
<keyword evidence="2" id="KW-1185">Reference proteome</keyword>
<proteinExistence type="predicted"/>
<organism evidence="1 2">
    <name type="scientific">Fischerella thermalis JSC-11</name>
    <dbReference type="NCBI Taxonomy" id="741277"/>
    <lineage>
        <taxon>Bacteria</taxon>
        <taxon>Bacillati</taxon>
        <taxon>Cyanobacteriota</taxon>
        <taxon>Cyanophyceae</taxon>
        <taxon>Nostocales</taxon>
        <taxon>Hapalosiphonaceae</taxon>
        <taxon>Fischerella</taxon>
    </lineage>
</organism>
<reference evidence="1 2" key="1">
    <citation type="submission" date="2011-09" db="EMBL/GenBank/DDBJ databases">
        <title>The draft genome of Fischerella sp. JSC-11.</title>
        <authorList>
            <consortium name="US DOE Joint Genome Institute (JGI-PGF)"/>
            <person name="Lucas S."/>
            <person name="Han J."/>
            <person name="Lapidus A."/>
            <person name="Cheng J.-F."/>
            <person name="Goodwin L."/>
            <person name="Pitluck S."/>
            <person name="Peters L."/>
            <person name="Land M.L."/>
            <person name="Hauser L."/>
            <person name="Sarkisova S."/>
            <person name="Bryant D.A."/>
            <person name="Brown I."/>
            <person name="Woyke T.J."/>
        </authorList>
    </citation>
    <scope>NUCLEOTIDE SEQUENCE [LARGE SCALE GENOMIC DNA]</scope>
    <source>
        <strain evidence="1 2">JSC-11</strain>
    </source>
</reference>
<dbReference type="Proteomes" id="UP000004344">
    <property type="component" value="Unassembled WGS sequence"/>
</dbReference>
<dbReference type="AlphaFoldDB" id="G6G0F2"/>
<sequence length="54" mass="6028">MHQILSIKNEVAIQPDQICDGCVTDQRPDTVGCMSVLMRRSLTINGEVVQRQVT</sequence>
<comment type="caution">
    <text evidence="1">The sequence shown here is derived from an EMBL/GenBank/DDBJ whole genome shotgun (WGS) entry which is preliminary data.</text>
</comment>